<reference evidence="1" key="1">
    <citation type="submission" date="2014-09" db="EMBL/GenBank/DDBJ databases">
        <authorList>
            <person name="Magalhaes I.L.F."/>
            <person name="Oliveira U."/>
            <person name="Santos F.R."/>
            <person name="Vidigal T.H.D.A."/>
            <person name="Brescovit A.D."/>
            <person name="Santos A.J."/>
        </authorList>
    </citation>
    <scope>NUCLEOTIDE SEQUENCE</scope>
    <source>
        <tissue evidence="1">Shoot tissue taken approximately 20 cm above the soil surface</tissue>
    </source>
</reference>
<name>A0A0A8Z3H9_ARUDO</name>
<evidence type="ECO:0000313" key="1">
    <source>
        <dbReference type="EMBL" id="JAD29402.1"/>
    </source>
</evidence>
<protein>
    <submittedName>
        <fullName evidence="1">Uncharacterized protein</fullName>
    </submittedName>
</protein>
<reference evidence="1" key="2">
    <citation type="journal article" date="2015" name="Data Brief">
        <title>Shoot transcriptome of the giant reed, Arundo donax.</title>
        <authorList>
            <person name="Barrero R.A."/>
            <person name="Guerrero F.D."/>
            <person name="Moolhuijzen P."/>
            <person name="Goolsby J.A."/>
            <person name="Tidwell J."/>
            <person name="Bellgard S.E."/>
            <person name="Bellgard M.I."/>
        </authorList>
    </citation>
    <scope>NUCLEOTIDE SEQUENCE</scope>
    <source>
        <tissue evidence="1">Shoot tissue taken approximately 20 cm above the soil surface</tissue>
    </source>
</reference>
<accession>A0A0A8Z3H9</accession>
<dbReference type="AlphaFoldDB" id="A0A0A8Z3H9"/>
<organism evidence="1">
    <name type="scientific">Arundo donax</name>
    <name type="common">Giant reed</name>
    <name type="synonym">Donax arundinaceus</name>
    <dbReference type="NCBI Taxonomy" id="35708"/>
    <lineage>
        <taxon>Eukaryota</taxon>
        <taxon>Viridiplantae</taxon>
        <taxon>Streptophyta</taxon>
        <taxon>Embryophyta</taxon>
        <taxon>Tracheophyta</taxon>
        <taxon>Spermatophyta</taxon>
        <taxon>Magnoliopsida</taxon>
        <taxon>Liliopsida</taxon>
        <taxon>Poales</taxon>
        <taxon>Poaceae</taxon>
        <taxon>PACMAD clade</taxon>
        <taxon>Arundinoideae</taxon>
        <taxon>Arundineae</taxon>
        <taxon>Arundo</taxon>
    </lineage>
</organism>
<sequence length="16" mass="1710">MNPQSGCSSNQSQGRE</sequence>
<proteinExistence type="predicted"/>
<dbReference type="EMBL" id="GBRH01268493">
    <property type="protein sequence ID" value="JAD29402.1"/>
    <property type="molecule type" value="Transcribed_RNA"/>
</dbReference>